<dbReference type="SUPFAM" id="SSF49764">
    <property type="entry name" value="HSP20-like chaperones"/>
    <property type="match status" value="1"/>
</dbReference>
<feature type="non-terminal residue" evidence="2">
    <location>
        <position position="95"/>
    </location>
</feature>
<reference evidence="2" key="1">
    <citation type="submission" date="2018-05" db="EMBL/GenBank/DDBJ databases">
        <authorList>
            <person name="Lanie J.A."/>
            <person name="Ng W.-L."/>
            <person name="Kazmierczak K.M."/>
            <person name="Andrzejewski T.M."/>
            <person name="Davidsen T.M."/>
            <person name="Wayne K.J."/>
            <person name="Tettelin H."/>
            <person name="Glass J.I."/>
            <person name="Rusch D."/>
            <person name="Podicherti R."/>
            <person name="Tsui H.-C.T."/>
            <person name="Winkler M.E."/>
        </authorList>
    </citation>
    <scope>NUCLEOTIDE SEQUENCE</scope>
</reference>
<sequence length="95" mass="10718">MEDMTMHNFDLSPLFRTSVGFDYLNGLFDSAMHVDEAPSYPPYNIEKLDEDSYRITMAIAGFGEADVEVLLKENTLTINGKIKDAENATPYLYQG</sequence>
<dbReference type="AlphaFoldDB" id="A0A382AMK3"/>
<protein>
    <recommendedName>
        <fullName evidence="1">SHSP domain-containing protein</fullName>
    </recommendedName>
</protein>
<name>A0A382AMK3_9ZZZZ</name>
<organism evidence="2">
    <name type="scientific">marine metagenome</name>
    <dbReference type="NCBI Taxonomy" id="408172"/>
    <lineage>
        <taxon>unclassified sequences</taxon>
        <taxon>metagenomes</taxon>
        <taxon>ecological metagenomes</taxon>
    </lineage>
</organism>
<dbReference type="InterPro" id="IPR008978">
    <property type="entry name" value="HSP20-like_chaperone"/>
</dbReference>
<evidence type="ECO:0000259" key="1">
    <source>
        <dbReference type="PROSITE" id="PS01031"/>
    </source>
</evidence>
<dbReference type="PANTHER" id="PTHR47062">
    <property type="match status" value="1"/>
</dbReference>
<dbReference type="PROSITE" id="PS01031">
    <property type="entry name" value="SHSP"/>
    <property type="match status" value="1"/>
</dbReference>
<dbReference type="Pfam" id="PF00011">
    <property type="entry name" value="HSP20"/>
    <property type="match status" value="1"/>
</dbReference>
<dbReference type="PANTHER" id="PTHR47062:SF1">
    <property type="entry name" value="SMALL HEAT SHOCK PROTEIN IBPA"/>
    <property type="match status" value="1"/>
</dbReference>
<evidence type="ECO:0000313" key="2">
    <source>
        <dbReference type="EMBL" id="SVB02795.1"/>
    </source>
</evidence>
<gene>
    <name evidence="2" type="ORF">METZ01_LOCUS155649</name>
</gene>
<dbReference type="EMBL" id="UINC01026049">
    <property type="protein sequence ID" value="SVB02795.1"/>
    <property type="molecule type" value="Genomic_DNA"/>
</dbReference>
<dbReference type="Gene3D" id="2.60.40.790">
    <property type="match status" value="1"/>
</dbReference>
<feature type="domain" description="SHSP" evidence="1">
    <location>
        <begin position="34"/>
        <end position="95"/>
    </location>
</feature>
<accession>A0A382AMK3</accession>
<dbReference type="InterPro" id="IPR002068">
    <property type="entry name" value="A-crystallin/Hsp20_dom"/>
</dbReference>
<proteinExistence type="predicted"/>